<dbReference type="EMBL" id="JAFREL020000004">
    <property type="protein sequence ID" value="MEO1772555.1"/>
    <property type="molecule type" value="Genomic_DNA"/>
</dbReference>
<feature type="compositionally biased region" description="Polar residues" evidence="1">
    <location>
        <begin position="8"/>
        <end position="17"/>
    </location>
</feature>
<dbReference type="EMBL" id="JAFREL020000002">
    <property type="protein sequence ID" value="MEO1770270.1"/>
    <property type="molecule type" value="Genomic_DNA"/>
</dbReference>
<name>A0ABV0EQP9_9ENTE</name>
<sequence>MLKPMPSLTRSGQSSNKSMDDHKTKNYSKKEIDAILKQTKLVTVNHKYSIVVKGK</sequence>
<evidence type="ECO:0000313" key="3">
    <source>
        <dbReference type="EMBL" id="MEO1772555.1"/>
    </source>
</evidence>
<gene>
    <name evidence="2" type="ORF">JZO67_002221</name>
    <name evidence="3" type="ORF">JZO67_004537</name>
    <name evidence="4" type="ORF">JZO67_005261</name>
</gene>
<accession>A0ABV0EQP9</accession>
<keyword evidence="5" id="KW-1185">Reference proteome</keyword>
<feature type="region of interest" description="Disordered" evidence="1">
    <location>
        <begin position="1"/>
        <end position="26"/>
    </location>
</feature>
<comment type="caution">
    <text evidence="2">The sequence shown here is derived from an EMBL/GenBank/DDBJ whole genome shotgun (WGS) entry which is preliminary data.</text>
</comment>
<protein>
    <submittedName>
        <fullName evidence="2">Uncharacterized protein</fullName>
    </submittedName>
</protein>
<reference evidence="2 5" key="2">
    <citation type="submission" date="2024-02" db="EMBL/GenBank/DDBJ databases">
        <title>The Genome Sequence of Enterococcus sp. DIV0159.</title>
        <authorList>
            <person name="Earl A."/>
            <person name="Manson A."/>
            <person name="Gilmore M."/>
            <person name="Sanders J."/>
            <person name="Shea T."/>
            <person name="Howe W."/>
            <person name="Livny J."/>
            <person name="Cuomo C."/>
            <person name="Neafsey D."/>
            <person name="Birren B."/>
        </authorList>
    </citation>
    <scope>NUCLEOTIDE SEQUENCE [LARGE SCALE GENOMIC DNA]</scope>
    <source>
        <strain evidence="2 5">665A</strain>
    </source>
</reference>
<evidence type="ECO:0000313" key="4">
    <source>
        <dbReference type="EMBL" id="MEO1773277.1"/>
    </source>
</evidence>
<dbReference type="EMBL" id="JAFREL020000008">
    <property type="protein sequence ID" value="MEO1773277.1"/>
    <property type="molecule type" value="Genomic_DNA"/>
</dbReference>
<evidence type="ECO:0000313" key="5">
    <source>
        <dbReference type="Proteomes" id="UP000664357"/>
    </source>
</evidence>
<evidence type="ECO:0000256" key="1">
    <source>
        <dbReference type="SAM" id="MobiDB-lite"/>
    </source>
</evidence>
<dbReference type="Proteomes" id="UP000664357">
    <property type="component" value="Unassembled WGS sequence"/>
</dbReference>
<evidence type="ECO:0000313" key="2">
    <source>
        <dbReference type="EMBL" id="MEO1770270.1"/>
    </source>
</evidence>
<dbReference type="RefSeq" id="WP_207703755.1">
    <property type="nucleotide sequence ID" value="NZ_JAFREL020000002.1"/>
</dbReference>
<organism evidence="2 5">
    <name type="scientific">Candidatus Enterococcus ferrettii</name>
    <dbReference type="NCBI Taxonomy" id="2815324"/>
    <lineage>
        <taxon>Bacteria</taxon>
        <taxon>Bacillati</taxon>
        <taxon>Bacillota</taxon>
        <taxon>Bacilli</taxon>
        <taxon>Lactobacillales</taxon>
        <taxon>Enterococcaceae</taxon>
        <taxon>Enterococcus</taxon>
    </lineage>
</organism>
<reference evidence="2 5" key="1">
    <citation type="submission" date="2021-03" db="EMBL/GenBank/DDBJ databases">
        <authorList>
            <person name="Gilmore M.S."/>
            <person name="Schwartzman J."/>
            <person name="Van Tyne D."/>
            <person name="Martin M."/>
            <person name="Earl A.M."/>
            <person name="Manson A.L."/>
            <person name="Straub T."/>
            <person name="Salamzade R."/>
            <person name="Saavedra J."/>
            <person name="Lebreton F."/>
            <person name="Prichula J."/>
            <person name="Schaufler K."/>
            <person name="Gaca A."/>
            <person name="Sgardioli B."/>
            <person name="Wagenaar J."/>
            <person name="Strong T."/>
        </authorList>
    </citation>
    <scope>NUCLEOTIDE SEQUENCE</scope>
    <source>
        <strain evidence="2 5">665A</strain>
    </source>
</reference>
<proteinExistence type="predicted"/>